<dbReference type="eggNOG" id="COG2761">
    <property type="taxonomic scope" value="Bacteria"/>
</dbReference>
<evidence type="ECO:0000313" key="3">
    <source>
        <dbReference type="Proteomes" id="UP000020406"/>
    </source>
</evidence>
<dbReference type="SUPFAM" id="SSF52833">
    <property type="entry name" value="Thioredoxin-like"/>
    <property type="match status" value="1"/>
</dbReference>
<dbReference type="EMBL" id="JDSQ01000002">
    <property type="protein sequence ID" value="EWS79146.1"/>
    <property type="molecule type" value="Genomic_DNA"/>
</dbReference>
<accession>Z9JMW7</accession>
<feature type="domain" description="DSBA-like thioredoxin" evidence="1">
    <location>
        <begin position="22"/>
        <end position="221"/>
    </location>
</feature>
<comment type="caution">
    <text evidence="2">The sequence shown here is derived from an EMBL/GenBank/DDBJ whole genome shotgun (WGS) entry which is preliminary data.</text>
</comment>
<dbReference type="PANTHER" id="PTHR13887">
    <property type="entry name" value="GLUTATHIONE S-TRANSFERASE KAPPA"/>
    <property type="match status" value="1"/>
</dbReference>
<dbReference type="InterPro" id="IPR001853">
    <property type="entry name" value="DSBA-like_thioredoxin_dom"/>
</dbReference>
<dbReference type="InterPro" id="IPR036249">
    <property type="entry name" value="Thioredoxin-like_sf"/>
</dbReference>
<organism evidence="2 3">
    <name type="scientific">Xylella taiwanensis</name>
    <dbReference type="NCBI Taxonomy" id="1444770"/>
    <lineage>
        <taxon>Bacteria</taxon>
        <taxon>Pseudomonadati</taxon>
        <taxon>Pseudomonadota</taxon>
        <taxon>Gammaproteobacteria</taxon>
        <taxon>Lysobacterales</taxon>
        <taxon>Lysobacteraceae</taxon>
        <taxon>Xylella</taxon>
    </lineage>
</organism>
<dbReference type="STRING" id="1444770.AF72_01470"/>
<dbReference type="GO" id="GO:0016491">
    <property type="term" value="F:oxidoreductase activity"/>
    <property type="evidence" value="ECO:0007669"/>
    <property type="project" value="InterPro"/>
</dbReference>
<reference evidence="2 3" key="1">
    <citation type="journal article" date="2014" name="Genome Announc.">
        <title>Draft Genome Sequence of Xylella fastidiosa Pear Leaf Scorch Strain in Taiwan.</title>
        <authorList>
            <person name="Su C.C."/>
            <person name="Deng W.L."/>
            <person name="Jan F.J."/>
            <person name="Chang C.J."/>
            <person name="Huang H."/>
            <person name="Chen J."/>
        </authorList>
    </citation>
    <scope>NUCLEOTIDE SEQUENCE [LARGE SCALE GENOMIC DNA]</scope>
    <source>
        <strain evidence="2 3">PLS229</strain>
    </source>
</reference>
<name>Z9JMW7_9GAMM</name>
<proteinExistence type="predicted"/>
<dbReference type="Proteomes" id="UP000020406">
    <property type="component" value="Unassembled WGS sequence"/>
</dbReference>
<dbReference type="Gene3D" id="3.40.30.10">
    <property type="entry name" value="Glutaredoxin"/>
    <property type="match status" value="1"/>
</dbReference>
<gene>
    <name evidence="2" type="ORF">AF72_01470</name>
</gene>
<protein>
    <submittedName>
        <fullName evidence="2">DSBA oxidoreductase</fullName>
    </submittedName>
</protein>
<dbReference type="CDD" id="cd03024">
    <property type="entry name" value="DsbA_FrnE"/>
    <property type="match status" value="1"/>
</dbReference>
<dbReference type="Pfam" id="PF01323">
    <property type="entry name" value="DSBA"/>
    <property type="match status" value="1"/>
</dbReference>
<evidence type="ECO:0000259" key="1">
    <source>
        <dbReference type="Pfam" id="PF01323"/>
    </source>
</evidence>
<evidence type="ECO:0000313" key="2">
    <source>
        <dbReference type="EMBL" id="EWS79146.1"/>
    </source>
</evidence>
<dbReference type="PATRIC" id="fig|1444770.3.peg.354"/>
<dbReference type="PANTHER" id="PTHR13887:SF41">
    <property type="entry name" value="THIOREDOXIN SUPERFAMILY PROTEIN"/>
    <property type="match status" value="1"/>
</dbReference>
<sequence>MFACLLVFSRSALMSIPAVVEIEIWSDVICPWCWIGKRRLERALGHSPIFPQIRLRHRAFRLMPGLVPLPVIEVLQQRYGGSAAQILAMQARIEEIAAAEGLIYRLADTQGGDTLQAHRLLYLAHMQGLQDVLLERLCRAYFSQGEPVFDVETLVPLAIEVGLEREVVVALFAGQDFIAEIEDDQRRLQRYGASGVPFFLIGGHIAVNGAQPIEAFSHALAQLITDSPSEPASSLQ</sequence>
<dbReference type="AlphaFoldDB" id="Z9JMW7"/>